<dbReference type="Gene3D" id="3.10.350.10">
    <property type="entry name" value="LysM domain"/>
    <property type="match status" value="1"/>
</dbReference>
<dbReference type="Gene3D" id="1.10.530.10">
    <property type="match status" value="1"/>
</dbReference>
<dbReference type="Pfam" id="PF01464">
    <property type="entry name" value="SLT"/>
    <property type="match status" value="1"/>
</dbReference>
<evidence type="ECO:0000313" key="4">
    <source>
        <dbReference type="Proteomes" id="UP000245539"/>
    </source>
</evidence>
<evidence type="ECO:0000256" key="1">
    <source>
        <dbReference type="ARBA" id="ARBA00007734"/>
    </source>
</evidence>
<dbReference type="AlphaFoldDB" id="A0A317CKV2"/>
<reference evidence="3 4" key="1">
    <citation type="submission" date="2018-05" db="EMBL/GenBank/DDBJ databases">
        <title>Leucothrix arctica sp. nov., isolated from Arctic seawater.</title>
        <authorList>
            <person name="Choi A."/>
            <person name="Baek K."/>
        </authorList>
    </citation>
    <scope>NUCLEOTIDE SEQUENCE [LARGE SCALE GENOMIC DNA]</scope>
    <source>
        <strain evidence="3 4">JCM 18388</strain>
    </source>
</reference>
<gene>
    <name evidence="3" type="ORF">DKW60_06310</name>
</gene>
<proteinExistence type="inferred from homology"/>
<comment type="caution">
    <text evidence="3">The sequence shown here is derived from an EMBL/GenBank/DDBJ whole genome shotgun (WGS) entry which is preliminary data.</text>
</comment>
<dbReference type="PANTHER" id="PTHR37423:SF2">
    <property type="entry name" value="MEMBRANE-BOUND LYTIC MUREIN TRANSGLYCOSYLASE C"/>
    <property type="match status" value="1"/>
</dbReference>
<dbReference type="InterPro" id="IPR008258">
    <property type="entry name" value="Transglycosylase_SLT_dom_1"/>
</dbReference>
<organism evidence="3 4">
    <name type="scientific">Leucothrix pacifica</name>
    <dbReference type="NCBI Taxonomy" id="1247513"/>
    <lineage>
        <taxon>Bacteria</taxon>
        <taxon>Pseudomonadati</taxon>
        <taxon>Pseudomonadota</taxon>
        <taxon>Gammaproteobacteria</taxon>
        <taxon>Thiotrichales</taxon>
        <taxon>Thiotrichaceae</taxon>
        <taxon>Leucothrix</taxon>
    </lineage>
</organism>
<name>A0A317CKV2_9GAMM</name>
<protein>
    <recommendedName>
        <fullName evidence="2">Transglycosylase SLT domain-containing protein</fullName>
    </recommendedName>
</protein>
<comment type="similarity">
    <text evidence="1">Belongs to the transglycosylase Slt family.</text>
</comment>
<accession>A0A317CKV2</accession>
<evidence type="ECO:0000313" key="3">
    <source>
        <dbReference type="EMBL" id="PWQ99214.1"/>
    </source>
</evidence>
<dbReference type="InterPro" id="IPR036779">
    <property type="entry name" value="LysM_dom_sf"/>
</dbReference>
<dbReference type="PANTHER" id="PTHR37423">
    <property type="entry name" value="SOLUBLE LYTIC MUREIN TRANSGLYCOSYLASE-RELATED"/>
    <property type="match status" value="1"/>
</dbReference>
<dbReference type="CDD" id="cd00254">
    <property type="entry name" value="LT-like"/>
    <property type="match status" value="1"/>
</dbReference>
<dbReference type="SUPFAM" id="SSF54106">
    <property type="entry name" value="LysM domain"/>
    <property type="match status" value="1"/>
</dbReference>
<keyword evidence="4" id="KW-1185">Reference proteome</keyword>
<evidence type="ECO:0000259" key="2">
    <source>
        <dbReference type="Pfam" id="PF01464"/>
    </source>
</evidence>
<feature type="domain" description="Transglycosylase SLT" evidence="2">
    <location>
        <begin position="30"/>
        <end position="136"/>
    </location>
</feature>
<dbReference type="Proteomes" id="UP000245539">
    <property type="component" value="Unassembled WGS sequence"/>
</dbReference>
<dbReference type="SUPFAM" id="SSF53955">
    <property type="entry name" value="Lysozyme-like"/>
    <property type="match status" value="1"/>
</dbReference>
<dbReference type="InterPro" id="IPR023346">
    <property type="entry name" value="Lysozyme-like_dom_sf"/>
</dbReference>
<dbReference type="OrthoDB" id="5620293at2"/>
<sequence length="272" mass="31699">MSKKRRSYRPCYKYGYQELQNRSKRYQQSITEASRLHGVNENLIKSVITAESCFKVRARSHKGARGLMQLMPATARRFGVKNSYSSHQNIRAGAEYLRWLLDRYKGNVRFALAGYNAGEGKVDRYGGIPPYKETREYVKRVMGVYKTLHTKDTSHFNEKPGGALQKTRADYHRIWQQQRAKQLRASQQARPLNERRCVEAVPTHLRSLTGLKRSGRGGRIWRRYYQLRQHENLAHVMNKTGVHINAIKRMNHLTSKSTLRAGHKLLVWECRA</sequence>
<dbReference type="EMBL" id="QGKM01000013">
    <property type="protein sequence ID" value="PWQ99214.1"/>
    <property type="molecule type" value="Genomic_DNA"/>
</dbReference>